<dbReference type="PROSITE" id="PS50088">
    <property type="entry name" value="ANK_REPEAT"/>
    <property type="match status" value="1"/>
</dbReference>
<dbReference type="InterPro" id="IPR036770">
    <property type="entry name" value="Ankyrin_rpt-contain_sf"/>
</dbReference>
<dbReference type="EMBL" id="CAJGYO010000017">
    <property type="protein sequence ID" value="CAD6334837.1"/>
    <property type="molecule type" value="Genomic_DNA"/>
</dbReference>
<dbReference type="InterPro" id="IPR019734">
    <property type="entry name" value="TPR_rpt"/>
</dbReference>
<feature type="repeat" description="ANK" evidence="1">
    <location>
        <begin position="66"/>
        <end position="98"/>
    </location>
</feature>
<name>A0A811RXY3_9POAL</name>
<sequence length="308" mass="33919">MEGDLPASKGIIKTLGIGIANRAAVFSITEKHGFGVLHCAACQGHLDVCKYLVEELGGDPNITGYKGLTPIMASAQSDDVSTVKYLLGHGGELMKSDDQGWTALHHAASTGNKASADVNGKRYYYISSVDRYRKGRNDNPLLLLQLGRLPIELAAINDCREEVEMLFPLILPIPNVPNWSIDGVISYAIFENAKPLNEQQIEGRKAFLKSQASMAFKRKDYELASKSYSLMIHRAPDATLYSNRSLCKLLMGDGEGALSDAYQCRMMRPDWAKACYRQAAAHMLLKDYKQACDALLDAQRLDPGNDEI</sequence>
<dbReference type="SUPFAM" id="SSF48403">
    <property type="entry name" value="Ankyrin repeat"/>
    <property type="match status" value="1"/>
</dbReference>
<evidence type="ECO:0000313" key="3">
    <source>
        <dbReference type="EMBL" id="CAD6334837.1"/>
    </source>
</evidence>
<dbReference type="Gene3D" id="1.25.40.20">
    <property type="entry name" value="Ankyrin repeat-containing domain"/>
    <property type="match status" value="1"/>
</dbReference>
<dbReference type="InterPro" id="IPR011990">
    <property type="entry name" value="TPR-like_helical_dom_sf"/>
</dbReference>
<dbReference type="AlphaFoldDB" id="A0A811RXY3"/>
<protein>
    <recommendedName>
        <fullName evidence="2">Serine/threonine-protein kinase BSK1-like TPR repeats domain-containing protein</fullName>
    </recommendedName>
</protein>
<dbReference type="InterPro" id="IPR051616">
    <property type="entry name" value="Cul2-RING_E3_ligase_SR"/>
</dbReference>
<feature type="domain" description="Serine/threonine-protein kinase BSK1-like TPR repeats" evidence="2">
    <location>
        <begin position="208"/>
        <end position="279"/>
    </location>
</feature>
<dbReference type="PANTHER" id="PTHR46224">
    <property type="entry name" value="ANKYRIN REPEAT FAMILY PROTEIN"/>
    <property type="match status" value="1"/>
</dbReference>
<keyword evidence="1" id="KW-0040">ANK repeat</keyword>
<dbReference type="Gene3D" id="1.25.40.10">
    <property type="entry name" value="Tetratricopeptide repeat domain"/>
    <property type="match status" value="1"/>
</dbReference>
<organism evidence="3 4">
    <name type="scientific">Miscanthus lutarioriparius</name>
    <dbReference type="NCBI Taxonomy" id="422564"/>
    <lineage>
        <taxon>Eukaryota</taxon>
        <taxon>Viridiplantae</taxon>
        <taxon>Streptophyta</taxon>
        <taxon>Embryophyta</taxon>
        <taxon>Tracheophyta</taxon>
        <taxon>Spermatophyta</taxon>
        <taxon>Magnoliopsida</taxon>
        <taxon>Liliopsida</taxon>
        <taxon>Poales</taxon>
        <taxon>Poaceae</taxon>
        <taxon>PACMAD clade</taxon>
        <taxon>Panicoideae</taxon>
        <taxon>Andropogonodae</taxon>
        <taxon>Andropogoneae</taxon>
        <taxon>Saccharinae</taxon>
        <taxon>Miscanthus</taxon>
    </lineage>
</organism>
<dbReference type="SMART" id="SM00248">
    <property type="entry name" value="ANK"/>
    <property type="match status" value="3"/>
</dbReference>
<accession>A0A811RXY3</accession>
<evidence type="ECO:0000313" key="4">
    <source>
        <dbReference type="Proteomes" id="UP000604825"/>
    </source>
</evidence>
<gene>
    <name evidence="3" type="ORF">NCGR_LOCUS58935</name>
</gene>
<dbReference type="OrthoDB" id="600336at2759"/>
<comment type="caution">
    <text evidence="3">The sequence shown here is derived from an EMBL/GenBank/DDBJ whole genome shotgun (WGS) entry which is preliminary data.</text>
</comment>
<keyword evidence="4" id="KW-1185">Reference proteome</keyword>
<evidence type="ECO:0000259" key="2">
    <source>
        <dbReference type="Pfam" id="PF25575"/>
    </source>
</evidence>
<dbReference type="InterPro" id="IPR058209">
    <property type="entry name" value="TPR_BSK1_C"/>
</dbReference>
<dbReference type="SUPFAM" id="SSF48452">
    <property type="entry name" value="TPR-like"/>
    <property type="match status" value="1"/>
</dbReference>
<evidence type="ECO:0000256" key="1">
    <source>
        <dbReference type="PROSITE-ProRule" id="PRU00023"/>
    </source>
</evidence>
<dbReference type="PANTHER" id="PTHR46224:SF10">
    <property type="entry name" value="OS01G0189100 PROTEIN"/>
    <property type="match status" value="1"/>
</dbReference>
<reference evidence="3" key="1">
    <citation type="submission" date="2020-10" db="EMBL/GenBank/DDBJ databases">
        <authorList>
            <person name="Han B."/>
            <person name="Lu T."/>
            <person name="Zhao Q."/>
            <person name="Huang X."/>
            <person name="Zhao Y."/>
        </authorList>
    </citation>
    <scope>NUCLEOTIDE SEQUENCE</scope>
</reference>
<dbReference type="InterPro" id="IPR002110">
    <property type="entry name" value="Ankyrin_rpt"/>
</dbReference>
<dbReference type="Pfam" id="PF12796">
    <property type="entry name" value="Ank_2"/>
    <property type="match status" value="1"/>
</dbReference>
<dbReference type="Pfam" id="PF25575">
    <property type="entry name" value="TPR_BSK1_C"/>
    <property type="match status" value="1"/>
</dbReference>
<dbReference type="SMART" id="SM00028">
    <property type="entry name" value="TPR"/>
    <property type="match status" value="2"/>
</dbReference>
<dbReference type="Proteomes" id="UP000604825">
    <property type="component" value="Unassembled WGS sequence"/>
</dbReference>
<proteinExistence type="predicted"/>